<dbReference type="Proteomes" id="UP000183223">
    <property type="component" value="Unassembled WGS sequence"/>
</dbReference>
<dbReference type="AlphaFoldDB" id="A0A1G5QF01"/>
<reference evidence="2" key="1">
    <citation type="submission" date="2016-10" db="EMBL/GenBank/DDBJ databases">
        <authorList>
            <person name="Varghese N."/>
            <person name="Submissions S."/>
        </authorList>
    </citation>
    <scope>NUCLEOTIDE SEQUENCE [LARGE SCALE GENOMIC DNA]</scope>
    <source>
        <strain evidence="2">ATCC 29999</strain>
    </source>
</reference>
<dbReference type="RefSeq" id="WP_244161595.1">
    <property type="nucleotide sequence ID" value="NZ_CAWQXX010000046.1"/>
</dbReference>
<name>A0A1G5QF01_PHOLU</name>
<keyword evidence="2" id="KW-1185">Reference proteome</keyword>
<evidence type="ECO:0000313" key="1">
    <source>
        <dbReference type="EMBL" id="SCZ60374.1"/>
    </source>
</evidence>
<organism evidence="1 2">
    <name type="scientific">Photorhabdus luminescens</name>
    <name type="common">Xenorhabdus luminescens</name>
    <dbReference type="NCBI Taxonomy" id="29488"/>
    <lineage>
        <taxon>Bacteria</taxon>
        <taxon>Pseudomonadati</taxon>
        <taxon>Pseudomonadota</taxon>
        <taxon>Gammaproteobacteria</taxon>
        <taxon>Enterobacterales</taxon>
        <taxon>Morganellaceae</taxon>
        <taxon>Photorhabdus</taxon>
    </lineage>
</organism>
<dbReference type="InterPro" id="IPR009241">
    <property type="entry name" value="HigB-like"/>
</dbReference>
<proteinExistence type="predicted"/>
<accession>A0A1G5QF01</accession>
<evidence type="ECO:0000313" key="2">
    <source>
        <dbReference type="Proteomes" id="UP000183223"/>
    </source>
</evidence>
<gene>
    <name evidence="1" type="ORF">SAMN02982990_01592</name>
</gene>
<protein>
    <submittedName>
        <fullName evidence="1">Phage-related protein</fullName>
    </submittedName>
</protein>
<dbReference type="EMBL" id="FMWJ01000005">
    <property type="protein sequence ID" value="SCZ60374.1"/>
    <property type="molecule type" value="Genomic_DNA"/>
</dbReference>
<dbReference type="GeneID" id="45656954"/>
<sequence length="111" mass="12606">MAILNMNWNIEFYDGVEGVILDMPPGIQARMLKLLELIEEYGANLGEPHTKPMGKGLFEIRAKAQEGIGRGLFCYLQGPNIIVLHAFIKKNQKISKKDLDLAYERMKEVTK</sequence>
<dbReference type="Pfam" id="PF05973">
    <property type="entry name" value="Gp49"/>
    <property type="match status" value="1"/>
</dbReference>